<sequence>MHKGARRRPRNPSRDGKREGEERLPSPEAQRECSAPLVEDGLRLPKHLALESRAYMPSCGGLLLMWSSTPSRERSGVQDLSMAVQVGLAGFGLHKASSSTVSS</sequence>
<keyword evidence="3" id="KW-1185">Reference proteome</keyword>
<reference evidence="2 3" key="1">
    <citation type="submission" date="2013-11" db="EMBL/GenBank/DDBJ databases">
        <title>The Damaraland mole rat (Fukomys damarensis) genome and evolution of African mole rats.</title>
        <authorList>
            <person name="Gladyshev V.N."/>
            <person name="Fang X."/>
        </authorList>
    </citation>
    <scope>NUCLEOTIDE SEQUENCE [LARGE SCALE GENOMIC DNA]</scope>
    <source>
        <tissue evidence="2">Liver</tissue>
    </source>
</reference>
<feature type="compositionally biased region" description="Basic and acidic residues" evidence="1">
    <location>
        <begin position="12"/>
        <end position="31"/>
    </location>
</feature>
<evidence type="ECO:0000313" key="3">
    <source>
        <dbReference type="Proteomes" id="UP000028990"/>
    </source>
</evidence>
<organism evidence="2 3">
    <name type="scientific">Fukomys damarensis</name>
    <name type="common">Damaraland mole rat</name>
    <name type="synonym">Cryptomys damarensis</name>
    <dbReference type="NCBI Taxonomy" id="885580"/>
    <lineage>
        <taxon>Eukaryota</taxon>
        <taxon>Metazoa</taxon>
        <taxon>Chordata</taxon>
        <taxon>Craniata</taxon>
        <taxon>Vertebrata</taxon>
        <taxon>Euteleostomi</taxon>
        <taxon>Mammalia</taxon>
        <taxon>Eutheria</taxon>
        <taxon>Euarchontoglires</taxon>
        <taxon>Glires</taxon>
        <taxon>Rodentia</taxon>
        <taxon>Hystricomorpha</taxon>
        <taxon>Bathyergidae</taxon>
        <taxon>Fukomys</taxon>
    </lineage>
</organism>
<evidence type="ECO:0000313" key="2">
    <source>
        <dbReference type="EMBL" id="KFO32962.1"/>
    </source>
</evidence>
<name>A0A091DPF8_FUKDA</name>
<dbReference type="Proteomes" id="UP000028990">
    <property type="component" value="Unassembled WGS sequence"/>
</dbReference>
<feature type="compositionally biased region" description="Basic residues" evidence="1">
    <location>
        <begin position="1"/>
        <end position="11"/>
    </location>
</feature>
<feature type="region of interest" description="Disordered" evidence="1">
    <location>
        <begin position="1"/>
        <end position="35"/>
    </location>
</feature>
<protein>
    <submittedName>
        <fullName evidence="2">Uncharacterized protein</fullName>
    </submittedName>
</protein>
<evidence type="ECO:0000256" key="1">
    <source>
        <dbReference type="SAM" id="MobiDB-lite"/>
    </source>
</evidence>
<accession>A0A091DPF8</accession>
<gene>
    <name evidence="2" type="ORF">H920_05578</name>
</gene>
<dbReference type="AlphaFoldDB" id="A0A091DPF8"/>
<proteinExistence type="predicted"/>
<dbReference type="EMBL" id="KN122106">
    <property type="protein sequence ID" value="KFO32962.1"/>
    <property type="molecule type" value="Genomic_DNA"/>
</dbReference>